<protein>
    <submittedName>
        <fullName evidence="1">Uncharacterized protein</fullName>
    </submittedName>
</protein>
<reference evidence="1 2" key="1">
    <citation type="submission" date="2022-03" db="EMBL/GenBank/DDBJ databases">
        <authorList>
            <person name="Macdonald S."/>
            <person name="Ahmed S."/>
            <person name="Newling K."/>
        </authorList>
    </citation>
    <scope>NUCLEOTIDE SEQUENCE [LARGE SCALE GENOMIC DNA]</scope>
</reference>
<accession>A0ABC8LKX9</accession>
<comment type="caution">
    <text evidence="1">The sequence shown here is derived from an EMBL/GenBank/DDBJ whole genome shotgun (WGS) entry which is preliminary data.</text>
</comment>
<dbReference type="Proteomes" id="UP001642260">
    <property type="component" value="Unassembled WGS sequence"/>
</dbReference>
<dbReference type="EMBL" id="CAKOAT010614043">
    <property type="protein sequence ID" value="CAH8384345.1"/>
    <property type="molecule type" value="Genomic_DNA"/>
</dbReference>
<evidence type="ECO:0000313" key="1">
    <source>
        <dbReference type="EMBL" id="CAH8384345.1"/>
    </source>
</evidence>
<keyword evidence="2" id="KW-1185">Reference proteome</keyword>
<name>A0ABC8LKX9_ERUVS</name>
<evidence type="ECO:0000313" key="2">
    <source>
        <dbReference type="Proteomes" id="UP001642260"/>
    </source>
</evidence>
<sequence length="119" mass="13613">MANVSVFLSDLLTGRSTSTVQVCLGGQERLPWWRSHGSGYGPPRLSGKREPNDALDTKVNIKEEERRYCCCSKKKKDEYKCPRRWRPLTHQIPYIMIFRKAKKVPFKKVPVKAASSSDG</sequence>
<organism evidence="1 2">
    <name type="scientific">Eruca vesicaria subsp. sativa</name>
    <name type="common">Garden rocket</name>
    <name type="synonym">Eruca sativa</name>
    <dbReference type="NCBI Taxonomy" id="29727"/>
    <lineage>
        <taxon>Eukaryota</taxon>
        <taxon>Viridiplantae</taxon>
        <taxon>Streptophyta</taxon>
        <taxon>Embryophyta</taxon>
        <taxon>Tracheophyta</taxon>
        <taxon>Spermatophyta</taxon>
        <taxon>Magnoliopsida</taxon>
        <taxon>eudicotyledons</taxon>
        <taxon>Gunneridae</taxon>
        <taxon>Pentapetalae</taxon>
        <taxon>rosids</taxon>
        <taxon>malvids</taxon>
        <taxon>Brassicales</taxon>
        <taxon>Brassicaceae</taxon>
        <taxon>Brassiceae</taxon>
        <taxon>Eruca</taxon>
    </lineage>
</organism>
<gene>
    <name evidence="1" type="ORF">ERUC_LOCUS36828</name>
</gene>
<dbReference type="AlphaFoldDB" id="A0ABC8LKX9"/>
<proteinExistence type="predicted"/>